<feature type="domain" description="YdbS-like PH" evidence="2">
    <location>
        <begin position="80"/>
        <end position="149"/>
    </location>
</feature>
<dbReference type="AlphaFoldDB" id="A0A1B9E290"/>
<dbReference type="InterPro" id="IPR014529">
    <property type="entry name" value="UCP026631"/>
</dbReference>
<dbReference type="EMBL" id="LVEP01000024">
    <property type="protein sequence ID" value="OCB76063.1"/>
    <property type="molecule type" value="Genomic_DNA"/>
</dbReference>
<reference evidence="3 4" key="1">
    <citation type="submission" date="2016-03" db="EMBL/GenBank/DDBJ databases">
        <authorList>
            <person name="Ploux O."/>
        </authorList>
    </citation>
    <scope>NUCLEOTIDE SEQUENCE [LARGE SCALE GENOMIC DNA]</scope>
    <source>
        <strain evidence="3 4">LPB0076</strain>
    </source>
</reference>
<dbReference type="RefSeq" id="WP_066334312.1">
    <property type="nucleotide sequence ID" value="NZ_CP017688.1"/>
</dbReference>
<dbReference type="PIRSF" id="PIRSF026631">
    <property type="entry name" value="UCP026631"/>
    <property type="match status" value="1"/>
</dbReference>
<feature type="transmembrane region" description="Helical" evidence="1">
    <location>
        <begin position="393"/>
        <end position="413"/>
    </location>
</feature>
<name>A0A1B9E290_9FLAO</name>
<feature type="domain" description="YdbS-like PH" evidence="2">
    <location>
        <begin position="264"/>
        <end position="346"/>
    </location>
</feature>
<keyword evidence="1" id="KW-1133">Transmembrane helix</keyword>
<feature type="transmembrane region" description="Helical" evidence="1">
    <location>
        <begin position="48"/>
        <end position="67"/>
    </location>
</feature>
<feature type="transmembrane region" description="Helical" evidence="1">
    <location>
        <begin position="238"/>
        <end position="261"/>
    </location>
</feature>
<dbReference type="STRING" id="1763534.GCA_001831475_02122"/>
<dbReference type="OrthoDB" id="1049931at2"/>
<evidence type="ECO:0000313" key="3">
    <source>
        <dbReference type="EMBL" id="OCB76063.1"/>
    </source>
</evidence>
<dbReference type="PANTHER" id="PTHR34473">
    <property type="entry name" value="UPF0699 TRANSMEMBRANE PROTEIN YDBS"/>
    <property type="match status" value="1"/>
</dbReference>
<evidence type="ECO:0000313" key="4">
    <source>
        <dbReference type="Proteomes" id="UP000093510"/>
    </source>
</evidence>
<keyword evidence="4" id="KW-1185">Reference proteome</keyword>
<feature type="transmembrane region" description="Helical" evidence="1">
    <location>
        <begin position="365"/>
        <end position="387"/>
    </location>
</feature>
<organism evidence="3 4">
    <name type="scientific">Flavobacterium crassostreae</name>
    <dbReference type="NCBI Taxonomy" id="1763534"/>
    <lineage>
        <taxon>Bacteria</taxon>
        <taxon>Pseudomonadati</taxon>
        <taxon>Bacteroidota</taxon>
        <taxon>Flavobacteriia</taxon>
        <taxon>Flavobacteriales</taxon>
        <taxon>Flavobacteriaceae</taxon>
        <taxon>Flavobacterium</taxon>
    </lineage>
</organism>
<dbReference type="InterPro" id="IPR005182">
    <property type="entry name" value="YdbS-like_PH"/>
</dbReference>
<dbReference type="PANTHER" id="PTHR34473:SF2">
    <property type="entry name" value="UPF0699 TRANSMEMBRANE PROTEIN YDBT"/>
    <property type="match status" value="1"/>
</dbReference>
<proteinExistence type="predicted"/>
<keyword evidence="1" id="KW-0812">Transmembrane</keyword>
<sequence length="501" mass="57507">MEPPFSQPQRQSALGILILFLNSLQRWLRALGPVIVLYLFKTNTLNKTYLWLGFFLVLMVIALTAYLRYLHFSFFLDTPNNAFVVQEGVFNKTKTSIQLDKIQQVTINQSFLQRLVQVYEINVDTAGSAQKEVQIKAISHEVATALRAKLLKNKKELTIASPEDALDPNPEEAIASKWFLKISFWSLLKVGITSNYVRTFGLILAFLVSVYDTLRNVISESDLEAQNQQINTWFTQSSMLITGLVLLFVLVLLINTLRVVFQYYRYTITKQKDSLLLSYGLWNTKSTLIQPEKVQLVTITRNYFQKKMHILELKIKQASSTQNQQKKDHIEIPGCNETEKQTVLELIYNTLPTKGLVLRPNYRKLVFSVFVYLLVPLMGYLVWITYIDPTFSRYWFAAVGFAVLGSILLFFGFKNNRLYITDAFIIKQSGAWDVATTILEPKKIQAITTTQFFWHKKANIGSITIHTAGGTLSFQLGNFSTIQAQVNLWLYTVETTNSNWM</sequence>
<dbReference type="Proteomes" id="UP000093510">
    <property type="component" value="Unassembled WGS sequence"/>
</dbReference>
<comment type="caution">
    <text evidence="3">The sequence shown here is derived from an EMBL/GenBank/DDBJ whole genome shotgun (WGS) entry which is preliminary data.</text>
</comment>
<feature type="domain" description="YdbS-like PH" evidence="2">
    <location>
        <begin position="414"/>
        <end position="471"/>
    </location>
</feature>
<dbReference type="Pfam" id="PF03703">
    <property type="entry name" value="bPH_2"/>
    <property type="match status" value="3"/>
</dbReference>
<feature type="transmembrane region" description="Helical" evidence="1">
    <location>
        <begin position="196"/>
        <end position="218"/>
    </location>
</feature>
<protein>
    <recommendedName>
        <fullName evidence="2">YdbS-like PH domain-containing protein</fullName>
    </recommendedName>
</protein>
<keyword evidence="1" id="KW-0472">Membrane</keyword>
<accession>A0A1B9E290</accession>
<evidence type="ECO:0000256" key="1">
    <source>
        <dbReference type="SAM" id="Phobius"/>
    </source>
</evidence>
<evidence type="ECO:0000259" key="2">
    <source>
        <dbReference type="Pfam" id="PF03703"/>
    </source>
</evidence>
<gene>
    <name evidence="3" type="ORF">LPBF_07065</name>
</gene>